<dbReference type="AlphaFoldDB" id="A0A4Y2MK21"/>
<dbReference type="Proteomes" id="UP000499080">
    <property type="component" value="Unassembled WGS sequence"/>
</dbReference>
<dbReference type="EMBL" id="BGPR01007342">
    <property type="protein sequence ID" value="GBN26127.1"/>
    <property type="molecule type" value="Genomic_DNA"/>
</dbReference>
<protein>
    <submittedName>
        <fullName evidence="1">Uncharacterized protein</fullName>
    </submittedName>
</protein>
<name>A0A4Y2MK21_ARAVE</name>
<reference evidence="1 2" key="1">
    <citation type="journal article" date="2019" name="Sci. Rep.">
        <title>Orb-weaving spider Araneus ventricosus genome elucidates the spidroin gene catalogue.</title>
        <authorList>
            <person name="Kono N."/>
            <person name="Nakamura H."/>
            <person name="Ohtoshi R."/>
            <person name="Moran D.A.P."/>
            <person name="Shinohara A."/>
            <person name="Yoshida Y."/>
            <person name="Fujiwara M."/>
            <person name="Mori M."/>
            <person name="Tomita M."/>
            <person name="Arakawa K."/>
        </authorList>
    </citation>
    <scope>NUCLEOTIDE SEQUENCE [LARGE SCALE GENOMIC DNA]</scope>
</reference>
<evidence type="ECO:0000313" key="1">
    <source>
        <dbReference type="EMBL" id="GBN26127.1"/>
    </source>
</evidence>
<comment type="caution">
    <text evidence="1">The sequence shown here is derived from an EMBL/GenBank/DDBJ whole genome shotgun (WGS) entry which is preliminary data.</text>
</comment>
<accession>A0A4Y2MK21</accession>
<keyword evidence="2" id="KW-1185">Reference proteome</keyword>
<evidence type="ECO:0000313" key="2">
    <source>
        <dbReference type="Proteomes" id="UP000499080"/>
    </source>
</evidence>
<proteinExistence type="predicted"/>
<gene>
    <name evidence="1" type="ORF">AVEN_265408_1</name>
</gene>
<sequence>MTLERPLFKLHHMGNTIHILLLNLKRRRYTSCMVWPQAYGQRAASCGLRVGIGCNEPGTLLARNWDLTAKTTRSSKLLLQCREGCRVGPLRPD</sequence>
<organism evidence="1 2">
    <name type="scientific">Araneus ventricosus</name>
    <name type="common">Orbweaver spider</name>
    <name type="synonym">Epeira ventricosa</name>
    <dbReference type="NCBI Taxonomy" id="182803"/>
    <lineage>
        <taxon>Eukaryota</taxon>
        <taxon>Metazoa</taxon>
        <taxon>Ecdysozoa</taxon>
        <taxon>Arthropoda</taxon>
        <taxon>Chelicerata</taxon>
        <taxon>Arachnida</taxon>
        <taxon>Araneae</taxon>
        <taxon>Araneomorphae</taxon>
        <taxon>Entelegynae</taxon>
        <taxon>Araneoidea</taxon>
        <taxon>Araneidae</taxon>
        <taxon>Araneus</taxon>
    </lineage>
</organism>